<dbReference type="PANTHER" id="PTHR34293">
    <property type="entry name" value="HTH-TYPE TRANSCRIPTIONAL REGULATOR TRMBL2"/>
    <property type="match status" value="1"/>
</dbReference>
<dbReference type="InterPro" id="IPR002831">
    <property type="entry name" value="Tscrpt_reg_TrmB_N"/>
</dbReference>
<accession>K2FCV2</accession>
<gene>
    <name evidence="2" type="ORF">ACD_2C00263G0002</name>
</gene>
<reference evidence="2" key="1">
    <citation type="journal article" date="2012" name="Science">
        <title>Fermentation, hydrogen, and sulfur metabolism in multiple uncultivated bacterial phyla.</title>
        <authorList>
            <person name="Wrighton K.C."/>
            <person name="Thomas B.C."/>
            <person name="Sharon I."/>
            <person name="Miller C.S."/>
            <person name="Castelle C.J."/>
            <person name="VerBerkmoes N.C."/>
            <person name="Wilkins M.J."/>
            <person name="Hettich R.L."/>
            <person name="Lipton M.S."/>
            <person name="Williams K.H."/>
            <person name="Long P.E."/>
            <person name="Banfield J.F."/>
        </authorList>
    </citation>
    <scope>NUCLEOTIDE SEQUENCE [LARGE SCALE GENOMIC DNA]</scope>
</reference>
<dbReference type="EMBL" id="AMFJ01000263">
    <property type="protein sequence ID" value="EKE28936.1"/>
    <property type="molecule type" value="Genomic_DNA"/>
</dbReference>
<sequence>MNDKIIDILEVLWLAKNEAKVYVSLLRLGSWIVWTVSRETAIPRATVYQLLDKLIERWLVMKIDRENILTYFPEDPEKIHQNLIREEEKIERKKKIFSNLLPELSKIKNTKKILPKITYFEWVSGYIELLEDSLDTDNKEILMITNTNYRKENIGDEVKLEELIRYERSGFLHSRLKKKITLKLLTNEYWISPWLLRKDEEELRETRIIQSWFWDIETMVISWNHVILVTDNHPIVWVHIQEEQLATMMKNMFNFVWQNSNWS</sequence>
<dbReference type="AlphaFoldDB" id="K2FCV2"/>
<evidence type="ECO:0000313" key="2">
    <source>
        <dbReference type="EMBL" id="EKE28936.1"/>
    </source>
</evidence>
<dbReference type="InterPro" id="IPR051797">
    <property type="entry name" value="TrmB-like"/>
</dbReference>
<name>K2FCV2_9BACT</name>
<proteinExistence type="predicted"/>
<protein>
    <submittedName>
        <fullName evidence="2">Transcriptional regulator, TrmB</fullName>
    </submittedName>
</protein>
<dbReference type="InterPro" id="IPR036388">
    <property type="entry name" value="WH-like_DNA-bd_sf"/>
</dbReference>
<organism evidence="2">
    <name type="scientific">uncultured bacterium</name>
    <name type="common">gcode 4</name>
    <dbReference type="NCBI Taxonomy" id="1234023"/>
    <lineage>
        <taxon>Bacteria</taxon>
        <taxon>environmental samples</taxon>
    </lineage>
</organism>
<evidence type="ECO:0000259" key="1">
    <source>
        <dbReference type="Pfam" id="PF01978"/>
    </source>
</evidence>
<dbReference type="PANTHER" id="PTHR34293:SF1">
    <property type="entry name" value="HTH-TYPE TRANSCRIPTIONAL REGULATOR TRMBL2"/>
    <property type="match status" value="1"/>
</dbReference>
<dbReference type="Gene3D" id="1.10.10.10">
    <property type="entry name" value="Winged helix-like DNA-binding domain superfamily/Winged helix DNA-binding domain"/>
    <property type="match status" value="1"/>
</dbReference>
<dbReference type="Pfam" id="PF01978">
    <property type="entry name" value="TrmB"/>
    <property type="match status" value="1"/>
</dbReference>
<comment type="caution">
    <text evidence="2">The sequence shown here is derived from an EMBL/GenBank/DDBJ whole genome shotgun (WGS) entry which is preliminary data.</text>
</comment>
<feature type="domain" description="Transcription regulator TrmB N-terminal" evidence="1">
    <location>
        <begin position="11"/>
        <end position="77"/>
    </location>
</feature>
<dbReference type="SUPFAM" id="SSF46785">
    <property type="entry name" value="Winged helix' DNA-binding domain"/>
    <property type="match status" value="1"/>
</dbReference>
<dbReference type="InterPro" id="IPR036390">
    <property type="entry name" value="WH_DNA-bd_sf"/>
</dbReference>